<protein>
    <submittedName>
        <fullName evidence="8">Sarcosine oxidase subunit alpha</fullName>
    </submittedName>
</protein>
<evidence type="ECO:0000256" key="2">
    <source>
        <dbReference type="ARBA" id="ARBA00023002"/>
    </source>
</evidence>
<evidence type="ECO:0000313" key="9">
    <source>
        <dbReference type="Proteomes" id="UP000334990"/>
    </source>
</evidence>
<keyword evidence="9" id="KW-1185">Reference proteome</keyword>
<dbReference type="Gene3D" id="3.50.50.60">
    <property type="entry name" value="FAD/NAD(P)-binding domain"/>
    <property type="match status" value="2"/>
</dbReference>
<dbReference type="InterPro" id="IPR029043">
    <property type="entry name" value="GcvT/YgfZ_C"/>
</dbReference>
<dbReference type="AlphaFoldDB" id="A0A5M3VNB7"/>
<dbReference type="SUPFAM" id="SSF103025">
    <property type="entry name" value="Folate-binding domain"/>
    <property type="match status" value="2"/>
</dbReference>
<evidence type="ECO:0000259" key="6">
    <source>
        <dbReference type="Pfam" id="PF08669"/>
    </source>
</evidence>
<evidence type="ECO:0000313" key="8">
    <source>
        <dbReference type="EMBL" id="GER98003.1"/>
    </source>
</evidence>
<evidence type="ECO:0000259" key="5">
    <source>
        <dbReference type="Pfam" id="PF07992"/>
    </source>
</evidence>
<dbReference type="Gene3D" id="3.30.70.1520">
    <property type="entry name" value="Heterotetrameric sarcosine oxidase"/>
    <property type="match status" value="1"/>
</dbReference>
<evidence type="ECO:0000256" key="1">
    <source>
        <dbReference type="ARBA" id="ARBA00008609"/>
    </source>
</evidence>
<dbReference type="InterPro" id="IPR013977">
    <property type="entry name" value="GcvT_C"/>
</dbReference>
<dbReference type="InterPro" id="IPR036188">
    <property type="entry name" value="FAD/NAD-bd_sf"/>
</dbReference>
<dbReference type="SUPFAM" id="SSF51905">
    <property type="entry name" value="FAD/NAD(P)-binding domain"/>
    <property type="match status" value="1"/>
</dbReference>
<evidence type="ECO:0000256" key="3">
    <source>
        <dbReference type="SAM" id="MobiDB-lite"/>
    </source>
</evidence>
<feature type="domain" description="FAD/NAD(P)-binding" evidence="5">
    <location>
        <begin position="118"/>
        <end position="382"/>
    </location>
</feature>
<evidence type="ECO:0000259" key="4">
    <source>
        <dbReference type="Pfam" id="PF01571"/>
    </source>
</evidence>
<dbReference type="InterPro" id="IPR006222">
    <property type="entry name" value="GCVT_N"/>
</dbReference>
<dbReference type="Gene3D" id="3.30.1360.120">
    <property type="entry name" value="Probable tRNA modification gtpase trme, domain 1"/>
    <property type="match status" value="2"/>
</dbReference>
<dbReference type="InterPro" id="IPR042204">
    <property type="entry name" value="2Fe-2S-bd_N"/>
</dbReference>
<dbReference type="PANTHER" id="PTHR43757:SF2">
    <property type="entry name" value="AMINOMETHYLTRANSFERASE, MITOCHONDRIAL"/>
    <property type="match status" value="1"/>
</dbReference>
<name>A0A5M3VNB7_9ACTN</name>
<feature type="domain" description="GCVT N-terminal" evidence="4">
    <location>
        <begin position="525"/>
        <end position="792"/>
    </location>
</feature>
<feature type="domain" description="SoxA A3" evidence="7">
    <location>
        <begin position="427"/>
        <end position="511"/>
    </location>
</feature>
<organism evidence="8 9">
    <name type="scientific">Acrocarpospora corrugata</name>
    <dbReference type="NCBI Taxonomy" id="35763"/>
    <lineage>
        <taxon>Bacteria</taxon>
        <taxon>Bacillati</taxon>
        <taxon>Actinomycetota</taxon>
        <taxon>Actinomycetes</taxon>
        <taxon>Streptosporangiales</taxon>
        <taxon>Streptosporangiaceae</taxon>
        <taxon>Acrocarpospora</taxon>
    </lineage>
</organism>
<gene>
    <name evidence="8" type="primary">soxA</name>
    <name evidence="8" type="ORF">Acor_00650</name>
</gene>
<feature type="region of interest" description="Disordered" evidence="3">
    <location>
        <begin position="877"/>
        <end position="931"/>
    </location>
</feature>
<dbReference type="InterPro" id="IPR023753">
    <property type="entry name" value="FAD/NAD-binding_dom"/>
</dbReference>
<dbReference type="Pfam" id="PF07992">
    <property type="entry name" value="Pyr_redox_2"/>
    <property type="match status" value="1"/>
</dbReference>
<dbReference type="InterPro" id="IPR007375">
    <property type="entry name" value="SoxG"/>
</dbReference>
<dbReference type="EMBL" id="BLAD01000035">
    <property type="protein sequence ID" value="GER98003.1"/>
    <property type="molecule type" value="Genomic_DNA"/>
</dbReference>
<proteinExistence type="inferred from homology"/>
<dbReference type="Pfam" id="PF08669">
    <property type="entry name" value="GCV_T_C"/>
    <property type="match status" value="1"/>
</dbReference>
<evidence type="ECO:0000259" key="7">
    <source>
        <dbReference type="Pfam" id="PF17806"/>
    </source>
</evidence>
<comment type="caution">
    <text evidence="8">The sequence shown here is derived from an EMBL/GenBank/DDBJ whole genome shotgun (WGS) entry which is preliminary data.</text>
</comment>
<dbReference type="PRINTS" id="PR00368">
    <property type="entry name" value="FADPNR"/>
</dbReference>
<dbReference type="Pfam" id="PF17806">
    <property type="entry name" value="SO_alpha_A3"/>
    <property type="match status" value="1"/>
</dbReference>
<dbReference type="SUPFAM" id="SSF101790">
    <property type="entry name" value="Aminomethyltransferase beta-barrel domain"/>
    <property type="match status" value="1"/>
</dbReference>
<dbReference type="GO" id="GO:0016491">
    <property type="term" value="F:oxidoreductase activity"/>
    <property type="evidence" value="ECO:0007669"/>
    <property type="project" value="UniProtKB-KW"/>
</dbReference>
<sequence length="1110" mass="117782">MRHPELGAVDRGRVLRFVFDGREFSGHPGDTLASALLANGVRRVGTSALLGRPRGIFSAGVEEPNAVVQIEEPFPEPMVLATVVELYDGLVARSLSGRGRLADQADPARYDAIYAHCDVLVVGAGRAGVAAALEAERSEARVIIADSGAIGADWPGLGFVGGPESVGGLGLAGGPGSVSVDALVGPETRVLARTSVVGYYDDNYLVAVERRTAHLGLGAPPEVARERVWRIRAKRVVLATGAHERPVAFAGNDLPGVMLAGAAREYLVRYGVVPGRRAVVFTTNDSAYAAALDLVAGGVSIAAIVDSRRAPGDVWANRARAAGIEVLAGYFVTEALGDGGVSSVLVSPRDSVFSSREISADLLLVSGGWNPVVHLFSQSGGTLRYDDSLGALVPGESPQAVEVVGSARGDIDHGGESLWFVPADDYSRHFVDLQRDVTVADVWRATSAGLTSVEHVKRYTTAGTAHDQGKTSGALTAALVAHAIGAEPGDVGNTTFRAPYLPVSFAALAGRDRGALHDPVRITALHQWHVDHGALFENVGQWKRPWYYPRDGEDMDTAVLRECRAARQNVAAMDASTLGKIDVIGPDAAEFLDRLYTNLISSLPVGSIRYGMMCRPDGMVFDDGTAIRLAEDHFLITTTTGNAAAVLDWMEEWLQTEWPDLAVTCTSITEQWATVALVGPGSRAVLRDLAPTLAVDQASFPFMTWRDTEVAGIPARVCRISFSGELAYEINVSSWYGLALWQTLMSRNITPYGTETMHVLRAEKGYPIIGQDTDGTTTPQDLAMTWIISKKKPDFLGKRSFTRQDTARPDRRHLVGLLPQNPTTLLPEGTALLADGQMVGHVTSSYTSPALNRTFALALVAGPHPTLTTLTGTKADVTSPVLYDPDHTRRDGNPEEPHNDTDTVDQVKDASAKRAAAARSTPHDTDTAARAGGLADGVPAGEVVAPAAAYGRFAVEAGSPGPERRSPLGGFSVEFDGLRMNEIPFLTQVNVRSAEALTPPNATVTAGETVTAWLGPDEWLVIGAAGARGVDVSAQRTAIRVTGARARELLAHGCALDLHPSAFPDGRCAQTLLARTQVVLIAESDGFLILVRASFAAYLAAWLVDAAAEF</sequence>
<dbReference type="RefSeq" id="WP_281353130.1">
    <property type="nucleotide sequence ID" value="NZ_BAAABN010000006.1"/>
</dbReference>
<feature type="domain" description="Aminomethyltransferase C-terminal" evidence="6">
    <location>
        <begin position="812"/>
        <end position="866"/>
    </location>
</feature>
<accession>A0A5M3VNB7</accession>
<dbReference type="InterPro" id="IPR041854">
    <property type="entry name" value="BFD-like_2Fe2S-bd_dom_sf"/>
</dbReference>
<dbReference type="Gene3D" id="1.10.10.1100">
    <property type="entry name" value="BFD-like [2Fe-2S]-binding domain"/>
    <property type="match status" value="1"/>
</dbReference>
<keyword evidence="2" id="KW-0560">Oxidoreductase</keyword>
<dbReference type="Pfam" id="PF01571">
    <property type="entry name" value="GCV_T"/>
    <property type="match status" value="1"/>
</dbReference>
<dbReference type="Pfam" id="PF13510">
    <property type="entry name" value="Fer2_4"/>
    <property type="match status" value="1"/>
</dbReference>
<dbReference type="Gene3D" id="3.10.20.440">
    <property type="entry name" value="2Fe-2S iron-sulphur cluster binding domain, sarcosine oxidase, alpha subunit, N-terminal domain"/>
    <property type="match status" value="1"/>
</dbReference>
<feature type="compositionally biased region" description="Basic and acidic residues" evidence="3">
    <location>
        <begin position="884"/>
        <end position="912"/>
    </location>
</feature>
<dbReference type="InterPro" id="IPR027266">
    <property type="entry name" value="TrmE/GcvT-like"/>
</dbReference>
<dbReference type="PRINTS" id="PR00411">
    <property type="entry name" value="PNDRDTASEI"/>
</dbReference>
<reference evidence="8 9" key="1">
    <citation type="submission" date="2019-10" db="EMBL/GenBank/DDBJ databases">
        <title>Whole genome shotgun sequence of Acrocarpospora corrugata NBRC 13972.</title>
        <authorList>
            <person name="Ichikawa N."/>
            <person name="Kimura A."/>
            <person name="Kitahashi Y."/>
            <person name="Komaki H."/>
            <person name="Oguchi A."/>
        </authorList>
    </citation>
    <scope>NUCLEOTIDE SEQUENCE [LARGE SCALE GENOMIC DNA]</scope>
    <source>
        <strain evidence="8 9">NBRC 13972</strain>
    </source>
</reference>
<dbReference type="PANTHER" id="PTHR43757">
    <property type="entry name" value="AMINOMETHYLTRANSFERASE"/>
    <property type="match status" value="1"/>
</dbReference>
<dbReference type="InterPro" id="IPR028896">
    <property type="entry name" value="GcvT/YgfZ/DmdA"/>
</dbReference>
<dbReference type="Proteomes" id="UP000334990">
    <property type="component" value="Unassembled WGS sequence"/>
</dbReference>
<dbReference type="Pfam" id="PF04268">
    <property type="entry name" value="SoxG"/>
    <property type="match status" value="1"/>
</dbReference>
<comment type="similarity">
    <text evidence="1">Belongs to the GcvT family.</text>
</comment>
<dbReference type="InterPro" id="IPR041117">
    <property type="entry name" value="SoxA_A3"/>
</dbReference>